<protein>
    <submittedName>
        <fullName evidence="1">Uncharacterized protein</fullName>
    </submittedName>
</protein>
<keyword evidence="2" id="KW-1185">Reference proteome</keyword>
<name>A0A1V2GU25_9PROT</name>
<comment type="caution">
    <text evidence="1">The sequence shown here is derived from an EMBL/GenBank/DDBJ whole genome shotgun (WGS) entry which is preliminary data.</text>
</comment>
<dbReference type="RefSeq" id="WP_076960493.1">
    <property type="nucleotide sequence ID" value="NZ_MLCO01000417.1"/>
</dbReference>
<evidence type="ECO:0000313" key="1">
    <source>
        <dbReference type="EMBL" id="ONG44610.1"/>
    </source>
</evidence>
<dbReference type="OrthoDB" id="7282833at2"/>
<dbReference type="AlphaFoldDB" id="A0A1V2GU25"/>
<reference evidence="1 2" key="1">
    <citation type="submission" date="2016-10" db="EMBL/GenBank/DDBJ databases">
        <title>Draft Genome sequence of Roseomonas sp. strain M3.</title>
        <authorList>
            <person name="Subhash Y."/>
            <person name="Lee S."/>
        </authorList>
    </citation>
    <scope>NUCLEOTIDE SEQUENCE [LARGE SCALE GENOMIC DNA]</scope>
    <source>
        <strain evidence="1 2">M3</strain>
    </source>
</reference>
<dbReference type="EMBL" id="MLCO01000417">
    <property type="protein sequence ID" value="ONG44610.1"/>
    <property type="molecule type" value="Genomic_DNA"/>
</dbReference>
<proteinExistence type="predicted"/>
<dbReference type="Proteomes" id="UP000188879">
    <property type="component" value="Unassembled WGS sequence"/>
</dbReference>
<sequence length="106" mass="10990">MCDPFAAPRLSSAEIADITSGLRALAGGWTIFPHVGSMGEVTLLLAPAAWEGSDTALLVQREDDGISLILSEADSLSRIALLPDAAGVVAAAGRAAWRQMARMRAA</sequence>
<organism evidence="1 2">
    <name type="scientific">Teichococcus deserti</name>
    <dbReference type="NCBI Taxonomy" id="1817963"/>
    <lineage>
        <taxon>Bacteria</taxon>
        <taxon>Pseudomonadati</taxon>
        <taxon>Pseudomonadota</taxon>
        <taxon>Alphaproteobacteria</taxon>
        <taxon>Acetobacterales</taxon>
        <taxon>Roseomonadaceae</taxon>
        <taxon>Roseomonas</taxon>
    </lineage>
</organism>
<evidence type="ECO:0000313" key="2">
    <source>
        <dbReference type="Proteomes" id="UP000188879"/>
    </source>
</evidence>
<gene>
    <name evidence="1" type="ORF">BKE38_27965</name>
</gene>
<accession>A0A1V2GU25</accession>